<dbReference type="STRING" id="340021.TM5383_01755"/>
<accession>A0A0P1GQ60</accession>
<evidence type="ECO:0000313" key="2">
    <source>
        <dbReference type="Proteomes" id="UP000051681"/>
    </source>
</evidence>
<dbReference type="InterPro" id="IPR002816">
    <property type="entry name" value="TraB/PrgY/GumN_fam"/>
</dbReference>
<dbReference type="EMBL" id="CYSF01000007">
    <property type="protein sequence ID" value="CUH84544.1"/>
    <property type="molecule type" value="Genomic_DNA"/>
</dbReference>
<dbReference type="PANTHER" id="PTHR40590:SF1">
    <property type="entry name" value="CYTOPLASMIC PROTEIN"/>
    <property type="match status" value="1"/>
</dbReference>
<name>A0A0P1GQ60_9RHOB</name>
<dbReference type="InterPro" id="IPR047111">
    <property type="entry name" value="YbaP-like"/>
</dbReference>
<dbReference type="PANTHER" id="PTHR40590">
    <property type="entry name" value="CYTOPLASMIC PROTEIN-RELATED"/>
    <property type="match status" value="1"/>
</dbReference>
<evidence type="ECO:0000313" key="1">
    <source>
        <dbReference type="EMBL" id="CUH84544.1"/>
    </source>
</evidence>
<sequence length="341" mass="37724">MRLKQVLQATVLLCGLAVGIAPDEGHADCDAPATLDDAQLMDLRARAASVPYHSGLLWQVEKDGVTSYVFGTMHLYTPRHGRSLERLKPLIEEVEQVFVEFDKADMSAFERRLTSDATLITITDGPSLLDRLGPVAWERLKTALEPYQIPGFMAAKMQPWFLGFTMMMPRCAIDDLQAGRVGIDKMIEETADAADKPVSSLDREQDMLDRLAGDPLDQQVDDMRWSLMLDLPTAYGMGGLSDFYFGEEIQLIWENAQVELDRISVGLSDQDAARLRGLFDEMMGDLIAGRNHLWAPTLIDGLTVRPSLVAVGAMHLPGEEGVLRLLEEAGFTITALSMSQP</sequence>
<dbReference type="Proteomes" id="UP000051681">
    <property type="component" value="Unassembled WGS sequence"/>
</dbReference>
<organism evidence="1 2">
    <name type="scientific">Thalassovita mediterranea</name>
    <dbReference type="NCBI Taxonomy" id="340021"/>
    <lineage>
        <taxon>Bacteria</taxon>
        <taxon>Pseudomonadati</taxon>
        <taxon>Pseudomonadota</taxon>
        <taxon>Alphaproteobacteria</taxon>
        <taxon>Rhodobacterales</taxon>
        <taxon>Roseobacteraceae</taxon>
        <taxon>Thalassovita</taxon>
    </lineage>
</organism>
<gene>
    <name evidence="1" type="ORF">TM5383_01755</name>
</gene>
<dbReference type="Pfam" id="PF01963">
    <property type="entry name" value="TraB_PrgY_gumN"/>
    <property type="match status" value="1"/>
</dbReference>
<protein>
    <submittedName>
        <fullName evidence="1">TraB family protein</fullName>
    </submittedName>
</protein>
<keyword evidence="2" id="KW-1185">Reference proteome</keyword>
<reference evidence="1 2" key="1">
    <citation type="submission" date="2015-09" db="EMBL/GenBank/DDBJ databases">
        <authorList>
            <consortium name="Swine Surveillance"/>
        </authorList>
    </citation>
    <scope>NUCLEOTIDE SEQUENCE [LARGE SCALE GENOMIC DNA]</scope>
    <source>
        <strain evidence="1 2">CECT 8383</strain>
    </source>
</reference>
<proteinExistence type="predicted"/>
<dbReference type="RefSeq" id="WP_058318643.1">
    <property type="nucleotide sequence ID" value="NZ_CYSF01000007.1"/>
</dbReference>
<dbReference type="CDD" id="cd14789">
    <property type="entry name" value="Tiki"/>
    <property type="match status" value="1"/>
</dbReference>
<dbReference type="OrthoDB" id="9806326at2"/>
<dbReference type="AlphaFoldDB" id="A0A0P1GQ60"/>